<evidence type="ECO:0000256" key="1">
    <source>
        <dbReference type="SAM" id="MobiDB-lite"/>
    </source>
</evidence>
<gene>
    <name evidence="2" type="ORF">E8A74_16810</name>
</gene>
<dbReference type="Gene3D" id="2.120.10.30">
    <property type="entry name" value="TolB, C-terminal domain"/>
    <property type="match status" value="1"/>
</dbReference>
<protein>
    <submittedName>
        <fullName evidence="2">Uncharacterized protein</fullName>
    </submittedName>
</protein>
<comment type="caution">
    <text evidence="2">The sequence shown here is derived from an EMBL/GenBank/DDBJ whole genome shotgun (WGS) entry which is preliminary data.</text>
</comment>
<dbReference type="RefSeq" id="WP_136930031.1">
    <property type="nucleotide sequence ID" value="NZ_SSMQ01000015.1"/>
</dbReference>
<dbReference type="AlphaFoldDB" id="A0A4U1JCB2"/>
<feature type="region of interest" description="Disordered" evidence="1">
    <location>
        <begin position="1207"/>
        <end position="1234"/>
    </location>
</feature>
<dbReference type="EMBL" id="SSMQ01000015">
    <property type="protein sequence ID" value="TKD07944.1"/>
    <property type="molecule type" value="Genomic_DNA"/>
</dbReference>
<proteinExistence type="predicted"/>
<keyword evidence="3" id="KW-1185">Reference proteome</keyword>
<evidence type="ECO:0000313" key="3">
    <source>
        <dbReference type="Proteomes" id="UP000309215"/>
    </source>
</evidence>
<dbReference type="InterPro" id="IPR011042">
    <property type="entry name" value="6-blade_b-propeller_TolB-like"/>
</dbReference>
<reference evidence="2 3" key="1">
    <citation type="submission" date="2019-04" db="EMBL/GenBank/DDBJ databases">
        <authorList>
            <person name="Li Y."/>
            <person name="Wang J."/>
        </authorList>
    </citation>
    <scope>NUCLEOTIDE SEQUENCE [LARGE SCALE GENOMIC DNA]</scope>
    <source>
        <strain evidence="2 3">DSM 14668</strain>
    </source>
</reference>
<name>A0A4U1JCB2_9BACT</name>
<evidence type="ECO:0000313" key="2">
    <source>
        <dbReference type="EMBL" id="TKD07944.1"/>
    </source>
</evidence>
<organism evidence="2 3">
    <name type="scientific">Polyangium fumosum</name>
    <dbReference type="NCBI Taxonomy" id="889272"/>
    <lineage>
        <taxon>Bacteria</taxon>
        <taxon>Pseudomonadati</taxon>
        <taxon>Myxococcota</taxon>
        <taxon>Polyangia</taxon>
        <taxon>Polyangiales</taxon>
        <taxon>Polyangiaceae</taxon>
        <taxon>Polyangium</taxon>
    </lineage>
</organism>
<dbReference type="OrthoDB" id="9792285at2"/>
<dbReference type="Proteomes" id="UP000309215">
    <property type="component" value="Unassembled WGS sequence"/>
</dbReference>
<accession>A0A4U1JCB2</accession>
<sequence length="1234" mass="133546">MTPSAVRILHFDLSQQIRRSTRAMPGPLSFHAGSRSFTLQPHTPATRAAARRNNAALALLPAAQEACISHFVEVPEDIFSTQRLTHLRVTMPSEDPAIYLPELLWVSFHLPKAYRLRHLQNRLAKSGDAGVPSTLAAYGVDALPRGDAEQILRDLGDFATPLDVAKTLVFHCPELASYDPFTATIVMEDHIASDANSLALNQLVNEIGAQGQNGWAQITASTDSAGKPMTFGFDLGDRKAGEQVLIYQLTQRTSVALKSPIANALRSASDDPRLQGRSWSVQSGVTAFNQPEGRAARVRSQRGGLQWTLEDVTPNSGLTSDVGSIAFNNTARTLSLDVKNHFLRTLSAFAQFFDVEGNVIRNPSGWTSQLPGDERRQYDTDSKKYLENISPVNAIMGIPLPGTATGLNIPFPDEAASVKLLFGGLGISRWDADVDTLGTILTAIFGYGVPMMCLLAGAMVSDTKWYHDLLLDVAIQLRAIAIGKLVMGESLIEFLLDPQGLLLLFANSMGGILVAKGMEKLAVKLASRIVAAELLNAIPFAGWVNLGASIAVTSLLLGVTTAHILSSPATLELHVKRTMDLRVVLTPDPNHGEAGKPETAVWPALSARYHITVQYLGGTYFVKEGAMPRTTSSTPIDVTFEGLPAGGELRVIAGIYSANGWLCGGWQSETVQALPPGNSSALEVAGAIKESLVPLTSDTQYIYKEKIAYDASQGHVWRTGGLPTATQANLSAGNIGKNLSRLVCLTINQPASQIGYAWRASGQNLPLLGAGTTPESVQMYAFQNLSVLEEPEDRMKFVNRGMVEQPVVAYDMFTKLPASSGAAISQRNFYVDARYGRYHLRQIVLSDGSRTIDLTANQGSWGRFPLEHLDDLVIHPSGYAIGLNTVQSKLMLIQLPEAAQPDAQAPVAHVLSGVGSRMGLLNAPCALSVTPDGRILILEKYNKRIQAFDTAGNPVPCFDGDQLAIFPSASLLAALDAGVFSDALQAQFQANKLSHRCDLALAWQATLDRAVMTDALREAFQAEGVLLTHSPERPDDPSVNARIEVKTAGASWRVIDAGQSRAYAITRGSSSLVVFDELRDVTIDVREVGERWIITDHTSGQAYHLQALSQTQIRVLAYQPFMNLQGPANTTYVDVAVESMGYIYVLSHVDKGHAPQDYMLDVYEPNGAHLTRVAPNHRGEPMCAARIVVDLWRSLYALNYETFAGPGGRTEPTVSHWTPTAPGGETRMLRPGRT</sequence>